<keyword evidence="3" id="KW-0472">Membrane</keyword>
<keyword evidence="3" id="KW-0812">Transmembrane</keyword>
<dbReference type="Gene3D" id="3.30.160.60">
    <property type="entry name" value="Classic Zinc Finger"/>
    <property type="match status" value="1"/>
</dbReference>
<gene>
    <name evidence="5" type="ORF">PR048_002671</name>
</gene>
<keyword evidence="6" id="KW-1185">Reference proteome</keyword>
<protein>
    <recommendedName>
        <fullName evidence="4">C2H2-type domain-containing protein</fullName>
    </recommendedName>
</protein>
<evidence type="ECO:0000256" key="2">
    <source>
        <dbReference type="SAM" id="MobiDB-lite"/>
    </source>
</evidence>
<feature type="compositionally biased region" description="Low complexity" evidence="2">
    <location>
        <begin position="648"/>
        <end position="657"/>
    </location>
</feature>
<evidence type="ECO:0000313" key="6">
    <source>
        <dbReference type="Proteomes" id="UP001159363"/>
    </source>
</evidence>
<keyword evidence="1" id="KW-0479">Metal-binding</keyword>
<evidence type="ECO:0000259" key="4">
    <source>
        <dbReference type="PROSITE" id="PS50157"/>
    </source>
</evidence>
<feature type="compositionally biased region" description="Polar residues" evidence="2">
    <location>
        <begin position="745"/>
        <end position="758"/>
    </location>
</feature>
<keyword evidence="3" id="KW-1133">Transmembrane helix</keyword>
<sequence length="773" mass="85513">MRKFGVTRQRIEPSSPWWKESSLTAQPLWPLHRENSSIDMAEQVDLKQGFQKGSVYLELPLAEGLNEGPEGAFAPARQRPSLIAPSQTPTACRLAGIELVGVIDNCRETADEVIGTAGIVPDDAAGRWVFSGIFRLNHPLTSIAAPYSPQSLSSALKTSLLRAAKISSLQTLKSPKCYGLAETHACQQAARDIAFSASPSHRSLVHMRRRIGVTVFAKRGENTCRGKRSPTTKCFPLVAPKHFFENRLFSTYNAQLVRGYDFDYATMEQSGVSYERVRETEGQRKRERERDKEIQRERDRKRPREEDRLIEGEDERERRRKKQLFTICLSGMCIDGALPSGLARAKFPCLLVLSRMCSQLHVRSGRGGVGVRILPPPPTRGTGLDSRLGHSRIFSCGNRAGRCRWSVGFLKDLPFPSAPSFRAASYSARFTFLSSEDLQGHENFANSFGDELDSKHLSFSPTVVIERQFFRHAPFNCEPRPQFIIPTTKQTIVSRVYRALYNLACCQLNPLNTRGSSYWRRCPGPAGRFQCADLETSRRSDALRARDAICWSSRSPPTPMFHFGVVVVMMVMVMVVMVVMVMVVMLDRLGQLLQSTSYSVSVASSDIPELMGSTAVPWTSSGVAPAVPSPSSGEVLAVPSTSPGMVPSASSISLSGSPTAAPSGSRPNPTVSRLRCMYSDETFANNSNVKRHEKHQCKMNSLLMAYKCEKCLHLFARTDKLDQHSKLHKGLVSPPAKPKDGLSPPLTNDGLTSTDVYNEDLNMSSLPCAVSDD</sequence>
<feature type="region of interest" description="Disordered" evidence="2">
    <location>
        <begin position="273"/>
        <end position="305"/>
    </location>
</feature>
<feature type="compositionally biased region" description="Polar residues" evidence="2">
    <location>
        <begin position="658"/>
        <end position="669"/>
    </location>
</feature>
<feature type="region of interest" description="Disordered" evidence="2">
    <location>
        <begin position="726"/>
        <end position="758"/>
    </location>
</feature>
<feature type="transmembrane region" description="Helical" evidence="3">
    <location>
        <begin position="560"/>
        <end position="586"/>
    </location>
</feature>
<proteinExistence type="predicted"/>
<evidence type="ECO:0000256" key="1">
    <source>
        <dbReference type="PROSITE-ProRule" id="PRU00042"/>
    </source>
</evidence>
<dbReference type="EMBL" id="JARBHB010000001">
    <property type="protein sequence ID" value="KAJ8897325.1"/>
    <property type="molecule type" value="Genomic_DNA"/>
</dbReference>
<evidence type="ECO:0000256" key="3">
    <source>
        <dbReference type="SAM" id="Phobius"/>
    </source>
</evidence>
<keyword evidence="1" id="KW-0863">Zinc-finger</keyword>
<organism evidence="5 6">
    <name type="scientific">Dryococelus australis</name>
    <dbReference type="NCBI Taxonomy" id="614101"/>
    <lineage>
        <taxon>Eukaryota</taxon>
        <taxon>Metazoa</taxon>
        <taxon>Ecdysozoa</taxon>
        <taxon>Arthropoda</taxon>
        <taxon>Hexapoda</taxon>
        <taxon>Insecta</taxon>
        <taxon>Pterygota</taxon>
        <taxon>Neoptera</taxon>
        <taxon>Polyneoptera</taxon>
        <taxon>Phasmatodea</taxon>
        <taxon>Verophasmatodea</taxon>
        <taxon>Anareolatae</taxon>
        <taxon>Phasmatidae</taxon>
        <taxon>Eurycanthinae</taxon>
        <taxon>Dryococelus</taxon>
    </lineage>
</organism>
<feature type="region of interest" description="Disordered" evidence="2">
    <location>
        <begin position="647"/>
        <end position="669"/>
    </location>
</feature>
<dbReference type="PROSITE" id="PS50157">
    <property type="entry name" value="ZINC_FINGER_C2H2_2"/>
    <property type="match status" value="1"/>
</dbReference>
<dbReference type="PROSITE" id="PS00028">
    <property type="entry name" value="ZINC_FINGER_C2H2_1"/>
    <property type="match status" value="1"/>
</dbReference>
<accession>A0ABQ9IMC0</accession>
<feature type="compositionally biased region" description="Basic and acidic residues" evidence="2">
    <location>
        <begin position="275"/>
        <end position="305"/>
    </location>
</feature>
<dbReference type="InterPro" id="IPR013087">
    <property type="entry name" value="Znf_C2H2_type"/>
</dbReference>
<reference evidence="5 6" key="1">
    <citation type="submission" date="2023-02" db="EMBL/GenBank/DDBJ databases">
        <title>LHISI_Scaffold_Assembly.</title>
        <authorList>
            <person name="Stuart O.P."/>
            <person name="Cleave R."/>
            <person name="Magrath M.J.L."/>
            <person name="Mikheyev A.S."/>
        </authorList>
    </citation>
    <scope>NUCLEOTIDE SEQUENCE [LARGE SCALE GENOMIC DNA]</scope>
    <source>
        <strain evidence="5">Daus_M_001</strain>
        <tissue evidence="5">Leg muscle</tissue>
    </source>
</reference>
<feature type="domain" description="C2H2-type" evidence="4">
    <location>
        <begin position="706"/>
        <end position="733"/>
    </location>
</feature>
<comment type="caution">
    <text evidence="5">The sequence shown here is derived from an EMBL/GenBank/DDBJ whole genome shotgun (WGS) entry which is preliminary data.</text>
</comment>
<evidence type="ECO:0000313" key="5">
    <source>
        <dbReference type="EMBL" id="KAJ8897325.1"/>
    </source>
</evidence>
<keyword evidence="1" id="KW-0862">Zinc</keyword>
<dbReference type="Proteomes" id="UP001159363">
    <property type="component" value="Chromosome 1"/>
</dbReference>
<name>A0ABQ9IMC0_9NEOP</name>